<dbReference type="Pfam" id="PF13699">
    <property type="entry name" value="eCIS_core"/>
    <property type="match status" value="1"/>
</dbReference>
<dbReference type="AlphaFoldDB" id="B4VNX4"/>
<dbReference type="Pfam" id="PF15523">
    <property type="entry name" value="Ntox16"/>
    <property type="match status" value="1"/>
</dbReference>
<proteinExistence type="predicted"/>
<protein>
    <recommendedName>
        <fullName evidence="7">DUF4157 domain-containing protein</fullName>
    </recommendedName>
</protein>
<feature type="transmembrane region" description="Helical" evidence="2">
    <location>
        <begin position="478"/>
        <end position="500"/>
    </location>
</feature>
<evidence type="ECO:0000256" key="2">
    <source>
        <dbReference type="SAM" id="Phobius"/>
    </source>
</evidence>
<sequence>MEYKPVQKKNSSWTPTTLQKKGKSPGKLGHFSIQPKPHQKSAPSQEIGEYSRASADRLTANVMRGIQAKEQEQAEGSTLRLHSGSTLQRKSESPWAPTFDPPPPLPQSPASQLKGAFAPVSQNLIQRQCADCANQEKEQAGEAGKDLEEIGIQTKLTVGAPGDTYEQEADRVASQVMLMSAPADSSASVQRQLDTNHPHHPHQIWKRAQSITPVVQTQIDPRVQMRQMIQRANQIDGNQASGDLESRLNASKGGGSPLSEGVRGFMEPRFGADFSGVRVHTGGEAVQMNRELGAQAFTHGSDVYFGEGTSPGNNELTAHELTHVVQQVAAPDIQNRSANESGETHTQSSEVQMVMASHVVQFWPGDGMLPPGDCGWATYVGLRGAVETAKAIVSTLGACSAGDNCLTLATKIAAITAEIAARLALDTTCFRGGDTGHRQQVQDKINMVNRCYRFFTDSNCPQELIEAMEAVVERAREVVAAAAMAVLVIAAVVALIAAIIVLVKAIIAAAGATAVAASAAAVMAVLLLILDQISPENPTTT</sequence>
<feature type="domain" description="eCIS core" evidence="3">
    <location>
        <begin position="257"/>
        <end position="328"/>
    </location>
</feature>
<dbReference type="InterPro" id="IPR029118">
    <property type="entry name" value="Ntox16"/>
</dbReference>
<feature type="region of interest" description="Disordered" evidence="1">
    <location>
        <begin position="235"/>
        <end position="258"/>
    </location>
</feature>
<feature type="region of interest" description="Disordered" evidence="1">
    <location>
        <begin position="1"/>
        <end position="112"/>
    </location>
</feature>
<organism evidence="5 6">
    <name type="scientific">Coleofasciculus chthonoplastes PCC 7420</name>
    <dbReference type="NCBI Taxonomy" id="118168"/>
    <lineage>
        <taxon>Bacteria</taxon>
        <taxon>Bacillati</taxon>
        <taxon>Cyanobacteriota</taxon>
        <taxon>Cyanophyceae</taxon>
        <taxon>Coleofasciculales</taxon>
        <taxon>Coleofasciculaceae</taxon>
        <taxon>Coleofasciculus</taxon>
    </lineage>
</organism>
<evidence type="ECO:0000259" key="3">
    <source>
        <dbReference type="Pfam" id="PF13699"/>
    </source>
</evidence>
<reference evidence="5 6" key="1">
    <citation type="submission" date="2008-07" db="EMBL/GenBank/DDBJ databases">
        <authorList>
            <person name="Tandeau de Marsac N."/>
            <person name="Ferriera S."/>
            <person name="Johnson J."/>
            <person name="Kravitz S."/>
            <person name="Beeson K."/>
            <person name="Sutton G."/>
            <person name="Rogers Y.-H."/>
            <person name="Friedman R."/>
            <person name="Frazier M."/>
            <person name="Venter J.C."/>
        </authorList>
    </citation>
    <scope>NUCLEOTIDE SEQUENCE [LARGE SCALE GENOMIC DNA]</scope>
    <source>
        <strain evidence="5 6">PCC 7420</strain>
    </source>
</reference>
<evidence type="ECO:0000256" key="1">
    <source>
        <dbReference type="SAM" id="MobiDB-lite"/>
    </source>
</evidence>
<keyword evidence="6" id="KW-1185">Reference proteome</keyword>
<evidence type="ECO:0008006" key="7">
    <source>
        <dbReference type="Google" id="ProtNLM"/>
    </source>
</evidence>
<dbReference type="OrthoDB" id="468501at2"/>
<dbReference type="RefSeq" id="WP_006100293.1">
    <property type="nucleotide sequence ID" value="NZ_DS989846.1"/>
</dbReference>
<dbReference type="EMBL" id="DS989846">
    <property type="protein sequence ID" value="EDX76565.1"/>
    <property type="molecule type" value="Genomic_DNA"/>
</dbReference>
<gene>
    <name evidence="5" type="ORF">MC7420_4821</name>
</gene>
<dbReference type="HOGENOM" id="CLU_503187_0_0_3"/>
<name>B4VNX4_9CYAN</name>
<accession>B4VNX4</accession>
<dbReference type="InterPro" id="IPR025295">
    <property type="entry name" value="eCIS_core_dom"/>
</dbReference>
<feature type="domain" description="Novel toxin 16" evidence="4">
    <location>
        <begin position="371"/>
        <end position="452"/>
    </location>
</feature>
<dbReference type="eggNOG" id="COG3266">
    <property type="taxonomic scope" value="Bacteria"/>
</dbReference>
<evidence type="ECO:0000313" key="6">
    <source>
        <dbReference type="Proteomes" id="UP000003835"/>
    </source>
</evidence>
<feature type="transmembrane region" description="Helical" evidence="2">
    <location>
        <begin position="506"/>
        <end position="530"/>
    </location>
</feature>
<feature type="compositionally biased region" description="Polar residues" evidence="1">
    <location>
        <begin position="8"/>
        <end position="19"/>
    </location>
</feature>
<dbReference type="STRING" id="118168.MC7420_4821"/>
<keyword evidence="2" id="KW-0812">Transmembrane</keyword>
<keyword evidence="2" id="KW-0472">Membrane</keyword>
<evidence type="ECO:0000313" key="5">
    <source>
        <dbReference type="EMBL" id="EDX76565.1"/>
    </source>
</evidence>
<dbReference type="Proteomes" id="UP000003835">
    <property type="component" value="Unassembled WGS sequence"/>
</dbReference>
<evidence type="ECO:0000259" key="4">
    <source>
        <dbReference type="Pfam" id="PF15523"/>
    </source>
</evidence>
<keyword evidence="2" id="KW-1133">Transmembrane helix</keyword>